<evidence type="ECO:0000313" key="3">
    <source>
        <dbReference type="EMBL" id="OMF57060.1"/>
    </source>
</evidence>
<dbReference type="InterPro" id="IPR031100">
    <property type="entry name" value="LOG_fam"/>
</dbReference>
<evidence type="ECO:0000256" key="2">
    <source>
        <dbReference type="RuleBase" id="RU363015"/>
    </source>
</evidence>
<keyword evidence="2" id="KW-0378">Hydrolase</keyword>
<dbReference type="Gene3D" id="3.40.50.450">
    <property type="match status" value="1"/>
</dbReference>
<dbReference type="SUPFAM" id="SSF102405">
    <property type="entry name" value="MCP/YpsA-like"/>
    <property type="match status" value="1"/>
</dbReference>
<comment type="caution">
    <text evidence="3">The sequence shown here is derived from an EMBL/GenBank/DDBJ whole genome shotgun (WGS) entry which is preliminary data.</text>
</comment>
<dbReference type="InterPro" id="IPR005269">
    <property type="entry name" value="LOG"/>
</dbReference>
<dbReference type="Pfam" id="PF03641">
    <property type="entry name" value="Lysine_decarbox"/>
    <property type="match status" value="1"/>
</dbReference>
<gene>
    <name evidence="3" type="ORF">BK138_00025</name>
</gene>
<keyword evidence="2" id="KW-0203">Cytokinin biosynthesis</keyword>
<dbReference type="NCBIfam" id="TIGR00730">
    <property type="entry name" value="Rossman fold protein, TIGR00730 family"/>
    <property type="match status" value="1"/>
</dbReference>
<dbReference type="PANTHER" id="PTHR31223:SF70">
    <property type="entry name" value="LOG FAMILY PROTEIN YJL055W"/>
    <property type="match status" value="1"/>
</dbReference>
<dbReference type="STRING" id="297318.BK138_00025"/>
<name>A0A1R1EZ22_9BACL</name>
<evidence type="ECO:0000313" key="4">
    <source>
        <dbReference type="Proteomes" id="UP000187172"/>
    </source>
</evidence>
<dbReference type="GO" id="GO:0009691">
    <property type="term" value="P:cytokinin biosynthetic process"/>
    <property type="evidence" value="ECO:0007669"/>
    <property type="project" value="UniProtKB-UniRule"/>
</dbReference>
<accession>A0A1R1EZ22</accession>
<sequence length="189" mass="20891">MKHLAVYCGSSYGASPAYREAAVELGKEMVRRGLTLVYGGSSVGIMGVLADTVIAEGGQTIGVIPQVLVDREISHQGLTELHVVGTMHDRKFKMAELADAFLVLPGGPGTMEEFFEAFTWAQIGIHRKPIGMLNVNRYYDPMISLFEHMVREQFMQPQYQSMAIIEPNVSVLLDMMSKYEAPAVKSYGK</sequence>
<protein>
    <recommendedName>
        <fullName evidence="2">Cytokinin riboside 5'-monophosphate phosphoribohydrolase</fullName>
        <ecNumber evidence="2">3.2.2.n1</ecNumber>
    </recommendedName>
</protein>
<dbReference type="AlphaFoldDB" id="A0A1R1EZ22"/>
<keyword evidence="4" id="KW-1185">Reference proteome</keyword>
<dbReference type="RefSeq" id="WP_076164374.1">
    <property type="nucleotide sequence ID" value="NZ_MRTP01000001.1"/>
</dbReference>
<dbReference type="EC" id="3.2.2.n1" evidence="2"/>
<dbReference type="PANTHER" id="PTHR31223">
    <property type="entry name" value="LOG FAMILY PROTEIN YJL055W"/>
    <property type="match status" value="1"/>
</dbReference>
<evidence type="ECO:0000256" key="1">
    <source>
        <dbReference type="ARBA" id="ARBA00006763"/>
    </source>
</evidence>
<dbReference type="EMBL" id="MRTP01000001">
    <property type="protein sequence ID" value="OMF57060.1"/>
    <property type="molecule type" value="Genomic_DNA"/>
</dbReference>
<comment type="similarity">
    <text evidence="1 2">Belongs to the LOG family.</text>
</comment>
<dbReference type="Proteomes" id="UP000187172">
    <property type="component" value="Unassembled WGS sequence"/>
</dbReference>
<dbReference type="GO" id="GO:0005829">
    <property type="term" value="C:cytosol"/>
    <property type="evidence" value="ECO:0007669"/>
    <property type="project" value="TreeGrafter"/>
</dbReference>
<reference evidence="3 4" key="1">
    <citation type="submission" date="2016-11" db="EMBL/GenBank/DDBJ databases">
        <title>Paenibacillus species isolates.</title>
        <authorList>
            <person name="Beno S.M."/>
        </authorList>
    </citation>
    <scope>NUCLEOTIDE SEQUENCE [LARGE SCALE GENOMIC DNA]</scope>
    <source>
        <strain evidence="3 4">FSL R5-0378</strain>
    </source>
</reference>
<organism evidence="3 4">
    <name type="scientific">Paenibacillus rhizosphaerae</name>
    <dbReference type="NCBI Taxonomy" id="297318"/>
    <lineage>
        <taxon>Bacteria</taxon>
        <taxon>Bacillati</taxon>
        <taxon>Bacillota</taxon>
        <taxon>Bacilli</taxon>
        <taxon>Bacillales</taxon>
        <taxon>Paenibacillaceae</taxon>
        <taxon>Paenibacillus</taxon>
    </lineage>
</organism>
<proteinExistence type="inferred from homology"/>
<dbReference type="GO" id="GO:0016799">
    <property type="term" value="F:hydrolase activity, hydrolyzing N-glycosyl compounds"/>
    <property type="evidence" value="ECO:0007669"/>
    <property type="project" value="TreeGrafter"/>
</dbReference>